<evidence type="ECO:0000256" key="4">
    <source>
        <dbReference type="ARBA" id="ARBA00023010"/>
    </source>
</evidence>
<comment type="function">
    <text evidence="7">Functions as a component of the nuclear pore complex (NPC).</text>
</comment>
<evidence type="ECO:0000256" key="6">
    <source>
        <dbReference type="ARBA" id="ARBA00023242"/>
    </source>
</evidence>
<evidence type="ECO:0000256" key="8">
    <source>
        <dbReference type="SAM" id="MobiDB-lite"/>
    </source>
</evidence>
<evidence type="ECO:0000313" key="9">
    <source>
        <dbReference type="EMBL" id="RDL42121.1"/>
    </source>
</evidence>
<dbReference type="Proteomes" id="UP000254866">
    <property type="component" value="Unassembled WGS sequence"/>
</dbReference>
<keyword evidence="5 7" id="KW-0906">Nuclear pore complex</keyword>
<dbReference type="GO" id="GO:0006606">
    <property type="term" value="P:protein import into nucleus"/>
    <property type="evidence" value="ECO:0007669"/>
    <property type="project" value="TreeGrafter"/>
</dbReference>
<sequence length="1029" mass="117039">MAPITRSSAGDLSRQLETLQPPGSFENHRDASWQFVPELKAPSERELSAEPASSYEEDADMMSDEGDDEGYGRQLQLEGPEDHEDILHPLREAANRVGREVEKFAEVLDGYNPLRTSAPDEKFEMTLELIELYHGIAAETLDRLWEQHHTERRKKDGLRWRTKMRGFKITQDADEFEPEDDDVAESGAFPELHTTLEDLERWEQEAHTWDLLRRLVHLRHPPSGSDAKNEEAVSLNPYSSAQDIWEGFFKTDDLARERNTVLQWLKDTAEGSGEDIDVLVQDLQQNAERGDIIAHGWLHTKAAIKNTKRVSDLSKPLDPASPDVRKIHMNSSKTEALVTQLDPDAPTRQSRILQVQDQYFERAICLGCYEMLRRGKRPDEIREWCMERTETWRAVSMSGLPDPEDTEPADPASWFLWRRMCFSLAHNGGGDEYERAVYGILSGDISSVEPVCRTWDDFVFAHYNALLRTQFDSYLQKIYPQISVPTSLANFGVFDAVQFHGDPKTAGMRLVGTLENDPRTRKETLQPMKMLQGVLVADQFQNFIYQQGLALSKFANAESPSNLIPAEKNQPTDLERYVTLDDHDSLRVLTHVLLVYMSLGVDLGGVWTQTAVENVIVSYISFLRLAGKEELIPLYCSQLTGPRRYAILSRNLIDITDNEQRITQIRLMRELGLDVQEFVRMQSRYLFHDYPDTVDGYPASGNFKLLDNVPNTNRPGRKVKADFFGDDDGEIERVDMLLIRSLEWYLLVDGLWSETFIIGTMLYLRFFKHMHLSAARMLASRVCSSDIALNKTRAILGESVDFNGLENEGDEDMTEVLDGSAERKRLLKKHLLAEAKNFREFEALVEALDMIETISSLEKLLNEKPDAKMEKEMKSQLGKTLMSTRGSIPPLLNGWLLTFPNGMPPPTCIMYDLTNLFLLTEDAEAEFLLLREAYLPETILAYISTLEFAGGALTRDFLMECMDLAATIAEEDSDLLPLFQKTGRMPELAEGFASASKTLLLITSAKRSTGRSKKMKANGWTHDLWSVKS</sequence>
<dbReference type="PANTHER" id="PTHR13003:SF2">
    <property type="entry name" value="NUCLEAR PORE COMPLEX PROTEIN NUP107"/>
    <property type="match status" value="1"/>
</dbReference>
<name>A0A370U2X9_9HELO</name>
<dbReference type="OrthoDB" id="3098at2759"/>
<feature type="region of interest" description="Disordered" evidence="8">
    <location>
        <begin position="1"/>
        <end position="75"/>
    </location>
</feature>
<dbReference type="GO" id="GO:0031080">
    <property type="term" value="C:nuclear pore outer ring"/>
    <property type="evidence" value="ECO:0007669"/>
    <property type="project" value="TreeGrafter"/>
</dbReference>
<comment type="subunit">
    <text evidence="7">Part of the nuclear pore complex (NPC).</text>
</comment>
<dbReference type="InterPro" id="IPR007252">
    <property type="entry name" value="Nup84/Nup107"/>
</dbReference>
<feature type="compositionally biased region" description="Polar residues" evidence="8">
    <location>
        <begin position="1"/>
        <end position="18"/>
    </location>
</feature>
<evidence type="ECO:0000256" key="7">
    <source>
        <dbReference type="RuleBase" id="RU365072"/>
    </source>
</evidence>
<keyword evidence="6 7" id="KW-0539">Nucleus</keyword>
<dbReference type="Gene3D" id="1.10.3450.20">
    <property type="match status" value="1"/>
</dbReference>
<dbReference type="EMBL" id="NPIC01000001">
    <property type="protein sequence ID" value="RDL42121.1"/>
    <property type="molecule type" value="Genomic_DNA"/>
</dbReference>
<dbReference type="GO" id="GO:0017056">
    <property type="term" value="F:structural constituent of nuclear pore"/>
    <property type="evidence" value="ECO:0007669"/>
    <property type="project" value="UniProtKB-UniRule"/>
</dbReference>
<keyword evidence="10" id="KW-1185">Reference proteome</keyword>
<evidence type="ECO:0000256" key="5">
    <source>
        <dbReference type="ARBA" id="ARBA00023132"/>
    </source>
</evidence>
<dbReference type="RefSeq" id="XP_031874777.1">
    <property type="nucleotide sequence ID" value="XM_032010723.1"/>
</dbReference>
<evidence type="ECO:0000256" key="2">
    <source>
        <dbReference type="ARBA" id="ARBA00022816"/>
    </source>
</evidence>
<dbReference type="GeneID" id="43594949"/>
<protein>
    <recommendedName>
        <fullName evidence="7">Nuclear pore complex protein</fullName>
    </recommendedName>
</protein>
<keyword evidence="1 7" id="KW-0813">Transport</keyword>
<keyword evidence="3" id="KW-0653">Protein transport</keyword>
<comment type="caution">
    <text evidence="9">The sequence shown here is derived from an EMBL/GenBank/DDBJ whole genome shotgun (WGS) entry which is preliminary data.</text>
</comment>
<evidence type="ECO:0000256" key="1">
    <source>
        <dbReference type="ARBA" id="ARBA00022448"/>
    </source>
</evidence>
<comment type="subcellular location">
    <subcellularLocation>
        <location evidence="7">Nucleus</location>
        <location evidence="7">Nuclear pore complex</location>
    </subcellularLocation>
    <subcellularLocation>
        <location evidence="7">Nucleus membrane</location>
    </subcellularLocation>
</comment>
<dbReference type="STRING" id="2656787.A0A370U2X9"/>
<evidence type="ECO:0000256" key="3">
    <source>
        <dbReference type="ARBA" id="ARBA00022927"/>
    </source>
</evidence>
<dbReference type="PANTHER" id="PTHR13003">
    <property type="entry name" value="NUP107-RELATED"/>
    <property type="match status" value="1"/>
</dbReference>
<evidence type="ECO:0000313" key="10">
    <source>
        <dbReference type="Proteomes" id="UP000254866"/>
    </source>
</evidence>
<organism evidence="9 10">
    <name type="scientific">Venustampulla echinocandica</name>
    <dbReference type="NCBI Taxonomy" id="2656787"/>
    <lineage>
        <taxon>Eukaryota</taxon>
        <taxon>Fungi</taxon>
        <taxon>Dikarya</taxon>
        <taxon>Ascomycota</taxon>
        <taxon>Pezizomycotina</taxon>
        <taxon>Leotiomycetes</taxon>
        <taxon>Helotiales</taxon>
        <taxon>Pleuroascaceae</taxon>
        <taxon>Venustampulla</taxon>
    </lineage>
</organism>
<dbReference type="GO" id="GO:0031965">
    <property type="term" value="C:nuclear membrane"/>
    <property type="evidence" value="ECO:0007669"/>
    <property type="project" value="UniProtKB-SubCell"/>
</dbReference>
<proteinExistence type="inferred from homology"/>
<feature type="compositionally biased region" description="Acidic residues" evidence="8">
    <location>
        <begin position="55"/>
        <end position="69"/>
    </location>
</feature>
<keyword evidence="4 7" id="KW-0811">Translocation</keyword>
<reference evidence="9 10" key="1">
    <citation type="journal article" date="2018" name="IMA Fungus">
        <title>IMA Genome-F 9: Draft genome sequence of Annulohypoxylon stygium, Aspergillus mulundensis, Berkeleyomyces basicola (syn. Thielaviopsis basicola), Ceratocystis smalleyi, two Cercospora beticola strains, Coleophoma cylindrospora, Fusarium fracticaudum, Phialophora cf. hyalina, and Morchella septimelata.</title>
        <authorList>
            <person name="Wingfield B.D."/>
            <person name="Bills G.F."/>
            <person name="Dong Y."/>
            <person name="Huang W."/>
            <person name="Nel W.J."/>
            <person name="Swalarsk-Parry B.S."/>
            <person name="Vaghefi N."/>
            <person name="Wilken P.M."/>
            <person name="An Z."/>
            <person name="de Beer Z.W."/>
            <person name="De Vos L."/>
            <person name="Chen L."/>
            <person name="Duong T.A."/>
            <person name="Gao Y."/>
            <person name="Hammerbacher A."/>
            <person name="Kikkert J.R."/>
            <person name="Li Y."/>
            <person name="Li H."/>
            <person name="Li K."/>
            <person name="Li Q."/>
            <person name="Liu X."/>
            <person name="Ma X."/>
            <person name="Naidoo K."/>
            <person name="Pethybridge S.J."/>
            <person name="Sun J."/>
            <person name="Steenkamp E.T."/>
            <person name="van der Nest M.A."/>
            <person name="van Wyk S."/>
            <person name="Wingfield M.J."/>
            <person name="Xiong C."/>
            <person name="Yue Q."/>
            <person name="Zhang X."/>
        </authorList>
    </citation>
    <scope>NUCLEOTIDE SEQUENCE [LARGE SCALE GENOMIC DNA]</scope>
    <source>
        <strain evidence="9 10">BP 5553</strain>
    </source>
</reference>
<dbReference type="Gene3D" id="1.20.190.50">
    <property type="match status" value="1"/>
</dbReference>
<comment type="similarity">
    <text evidence="7">Belongs to the nucleoporin Nup84/Nup107 family.</text>
</comment>
<keyword evidence="2" id="KW-0509">mRNA transport</keyword>
<dbReference type="GO" id="GO:0000973">
    <property type="term" value="P:post-transcriptional tethering of RNA polymerase II gene DNA at nuclear periphery"/>
    <property type="evidence" value="ECO:0007669"/>
    <property type="project" value="TreeGrafter"/>
</dbReference>
<keyword evidence="7" id="KW-0472">Membrane</keyword>
<gene>
    <name evidence="9" type="ORF">BP5553_02100</name>
</gene>
<dbReference type="AlphaFoldDB" id="A0A370U2X9"/>
<accession>A0A370U2X9</accession>
<dbReference type="GO" id="GO:0006406">
    <property type="term" value="P:mRNA export from nucleus"/>
    <property type="evidence" value="ECO:0007669"/>
    <property type="project" value="TreeGrafter"/>
</dbReference>
<dbReference type="Pfam" id="PF04121">
    <property type="entry name" value="Nup84_Nup100"/>
    <property type="match status" value="1"/>
</dbReference>